<reference evidence="1 2" key="1">
    <citation type="submission" date="2024-03" db="EMBL/GenBank/DDBJ databases">
        <title>Novel Streptomyces species of biotechnological and ecological value are a feature of Machair soil.</title>
        <authorList>
            <person name="Prole J.R."/>
            <person name="Goodfellow M."/>
            <person name="Allenby N."/>
            <person name="Ward A.C."/>
        </authorList>
    </citation>
    <scope>NUCLEOTIDE SEQUENCE [LARGE SCALE GENOMIC DNA]</scope>
    <source>
        <strain evidence="1 2">MS1.AVA.1</strain>
    </source>
</reference>
<evidence type="ECO:0000313" key="2">
    <source>
        <dbReference type="Proteomes" id="UP001376459"/>
    </source>
</evidence>
<accession>A0ABU8UQU7</accession>
<name>A0ABU8UQU7_9ACTN</name>
<organism evidence="1 2">
    <name type="scientific">Streptomyces machairae</name>
    <dbReference type="NCBI Taxonomy" id="3134109"/>
    <lineage>
        <taxon>Bacteria</taxon>
        <taxon>Bacillati</taxon>
        <taxon>Actinomycetota</taxon>
        <taxon>Actinomycetes</taxon>
        <taxon>Kitasatosporales</taxon>
        <taxon>Streptomycetaceae</taxon>
        <taxon>Streptomyces</taxon>
    </lineage>
</organism>
<evidence type="ECO:0000313" key="1">
    <source>
        <dbReference type="EMBL" id="MEJ8670972.1"/>
    </source>
</evidence>
<dbReference type="EMBL" id="JBBKAK010000001">
    <property type="protein sequence ID" value="MEJ8670972.1"/>
    <property type="molecule type" value="Genomic_DNA"/>
</dbReference>
<protein>
    <submittedName>
        <fullName evidence="1">Uncharacterized protein</fullName>
    </submittedName>
</protein>
<dbReference type="Proteomes" id="UP001376459">
    <property type="component" value="Unassembled WGS sequence"/>
</dbReference>
<sequence>MPFARALRDAEAELAVAFRMRWQYENGVPEEAAARRHALAGIVGRCEEAGRLLDAQAAAFDQVRGLEEGLGGGWGMPWSSPRAGSGN</sequence>
<proteinExistence type="predicted"/>
<gene>
    <name evidence="1" type="ORF">WKI71_28935</name>
</gene>
<comment type="caution">
    <text evidence="1">The sequence shown here is derived from an EMBL/GenBank/DDBJ whole genome shotgun (WGS) entry which is preliminary data.</text>
</comment>
<keyword evidence="2" id="KW-1185">Reference proteome</keyword>